<proteinExistence type="inferred from homology"/>
<evidence type="ECO:0000313" key="4">
    <source>
        <dbReference type="EMBL" id="GAA1969175.1"/>
    </source>
</evidence>
<dbReference type="InterPro" id="IPR010610">
    <property type="entry name" value="EryCIII-like_C"/>
</dbReference>
<organism evidence="4 5">
    <name type="scientific">Amycolatopsis minnesotensis</name>
    <dbReference type="NCBI Taxonomy" id="337894"/>
    <lineage>
        <taxon>Bacteria</taxon>
        <taxon>Bacillati</taxon>
        <taxon>Actinomycetota</taxon>
        <taxon>Actinomycetes</taxon>
        <taxon>Pseudonocardiales</taxon>
        <taxon>Pseudonocardiaceae</taxon>
        <taxon>Amycolatopsis</taxon>
    </lineage>
</organism>
<keyword evidence="5" id="KW-1185">Reference proteome</keyword>
<evidence type="ECO:0000256" key="2">
    <source>
        <dbReference type="ARBA" id="ARBA00022679"/>
    </source>
</evidence>
<sequence length="390" mass="41994">MSHIAFCVPFGAGHVNPTLGLAAELLARGHRVSYAVHSSMAGRAEAIGAEVLAYESKMLGEFDEPPEFGRGELPKVMAAMLRETKRLVPEMIARYEGDEPDLVVHDGPIAWWGRFLAAHWGVPVVTSWPNLVSNEHWSMTRYVDVNRASPRLLLTFLRMAVFAKKYRLRADTVVNGSTDLPQLVFVPRAFQFEGGTFTGAHHFVGPGLGDRSAFQGGWAPPGDRPVVLVSLGTAYNDRPEFYRTCLDALAGRDEHVVLSVGEKIDPAGLGALPSNVEAHQSVPQLAVLERACAFVTHAGMGSTMEALHFGVPTVAIPQMPEQRANADRLAQLGLGVHLPPANVTAASLSAALDSVRGNEEMAANLASMRDEIKRAGGVRAAADVVEAELR</sequence>
<evidence type="ECO:0000313" key="5">
    <source>
        <dbReference type="Proteomes" id="UP001501116"/>
    </source>
</evidence>
<comment type="caution">
    <text evidence="4">The sequence shown here is derived from an EMBL/GenBank/DDBJ whole genome shotgun (WGS) entry which is preliminary data.</text>
</comment>
<dbReference type="InterPro" id="IPR006326">
    <property type="entry name" value="UDPGT_MGT-like"/>
</dbReference>
<keyword evidence="2" id="KW-0808">Transferase</keyword>
<dbReference type="RefSeq" id="WP_344422906.1">
    <property type="nucleotide sequence ID" value="NZ_BAAANN010000019.1"/>
</dbReference>
<reference evidence="4 5" key="1">
    <citation type="journal article" date="2019" name="Int. J. Syst. Evol. Microbiol.">
        <title>The Global Catalogue of Microorganisms (GCM) 10K type strain sequencing project: providing services to taxonomists for standard genome sequencing and annotation.</title>
        <authorList>
            <consortium name="The Broad Institute Genomics Platform"/>
            <consortium name="The Broad Institute Genome Sequencing Center for Infectious Disease"/>
            <person name="Wu L."/>
            <person name="Ma J."/>
        </authorList>
    </citation>
    <scope>NUCLEOTIDE SEQUENCE [LARGE SCALE GENOMIC DNA]</scope>
    <source>
        <strain evidence="4 5">JCM 14545</strain>
    </source>
</reference>
<dbReference type="CDD" id="cd03784">
    <property type="entry name" value="GT1_Gtf-like"/>
    <property type="match status" value="1"/>
</dbReference>
<dbReference type="InterPro" id="IPR002213">
    <property type="entry name" value="UDP_glucos_trans"/>
</dbReference>
<dbReference type="Gene3D" id="3.40.50.2000">
    <property type="entry name" value="Glycogen Phosphorylase B"/>
    <property type="match status" value="2"/>
</dbReference>
<feature type="domain" description="Erythromycin biosynthesis protein CIII-like C-terminal" evidence="3">
    <location>
        <begin position="245"/>
        <end position="372"/>
    </location>
</feature>
<dbReference type="EMBL" id="BAAANN010000019">
    <property type="protein sequence ID" value="GAA1969175.1"/>
    <property type="molecule type" value="Genomic_DNA"/>
</dbReference>
<protein>
    <submittedName>
        <fullName evidence="4">Glycosyltransferase</fullName>
    </submittedName>
</protein>
<evidence type="ECO:0000256" key="1">
    <source>
        <dbReference type="ARBA" id="ARBA00009995"/>
    </source>
</evidence>
<dbReference type="Pfam" id="PF06722">
    <property type="entry name" value="EryCIII-like_C"/>
    <property type="match status" value="1"/>
</dbReference>
<gene>
    <name evidence="4" type="ORF">GCM10009754_48040</name>
</gene>
<dbReference type="InterPro" id="IPR050426">
    <property type="entry name" value="Glycosyltransferase_28"/>
</dbReference>
<dbReference type="NCBIfam" id="TIGR01426">
    <property type="entry name" value="MGT"/>
    <property type="match status" value="1"/>
</dbReference>
<name>A0ABN2RHD2_9PSEU</name>
<dbReference type="PANTHER" id="PTHR48050:SF13">
    <property type="entry name" value="STEROL 3-BETA-GLUCOSYLTRANSFERASE UGT80A2"/>
    <property type="match status" value="1"/>
</dbReference>
<evidence type="ECO:0000259" key="3">
    <source>
        <dbReference type="Pfam" id="PF06722"/>
    </source>
</evidence>
<dbReference type="SUPFAM" id="SSF53756">
    <property type="entry name" value="UDP-Glycosyltransferase/glycogen phosphorylase"/>
    <property type="match status" value="1"/>
</dbReference>
<accession>A0ABN2RHD2</accession>
<dbReference type="PANTHER" id="PTHR48050">
    <property type="entry name" value="STEROL 3-BETA-GLUCOSYLTRANSFERASE"/>
    <property type="match status" value="1"/>
</dbReference>
<dbReference type="Proteomes" id="UP001501116">
    <property type="component" value="Unassembled WGS sequence"/>
</dbReference>
<comment type="similarity">
    <text evidence="1">Belongs to the UDP-glycosyltransferase family.</text>
</comment>